<keyword evidence="14" id="KW-0966">Cell projection</keyword>
<evidence type="ECO:0000256" key="11">
    <source>
        <dbReference type="ARBA" id="ARBA00023225"/>
    </source>
</evidence>
<keyword evidence="10 13" id="KW-0472">Membrane</keyword>
<proteinExistence type="inferred from homology"/>
<dbReference type="GO" id="GO:0005886">
    <property type="term" value="C:plasma membrane"/>
    <property type="evidence" value="ECO:0007669"/>
    <property type="project" value="UniProtKB-SubCell"/>
</dbReference>
<comment type="similarity">
    <text evidence="2">Belongs to the type III secretion exporter family.</text>
</comment>
<feature type="transmembrane region" description="Helical" evidence="13">
    <location>
        <begin position="83"/>
        <end position="109"/>
    </location>
</feature>
<reference evidence="14" key="1">
    <citation type="submission" date="2018-06" db="EMBL/GenBank/DDBJ databases">
        <authorList>
            <person name="Zhirakovskaya E."/>
        </authorList>
    </citation>
    <scope>NUCLEOTIDE SEQUENCE</scope>
</reference>
<accession>A0A3B1CEH0</accession>
<feature type="transmembrane region" description="Helical" evidence="13">
    <location>
        <begin position="180"/>
        <end position="201"/>
    </location>
</feature>
<dbReference type="InterPro" id="IPR029025">
    <property type="entry name" value="T3SS_substrate_exporter_C"/>
</dbReference>
<keyword evidence="14" id="KW-0282">Flagellum</keyword>
<organism evidence="14">
    <name type="scientific">hydrothermal vent metagenome</name>
    <dbReference type="NCBI Taxonomy" id="652676"/>
    <lineage>
        <taxon>unclassified sequences</taxon>
        <taxon>metagenomes</taxon>
        <taxon>ecological metagenomes</taxon>
    </lineage>
</organism>
<keyword evidence="11" id="KW-1006">Bacterial flagellum protein export</keyword>
<keyword evidence="4" id="KW-0813">Transport</keyword>
<dbReference type="Pfam" id="PF01312">
    <property type="entry name" value="Bac_export_2"/>
    <property type="match status" value="1"/>
</dbReference>
<dbReference type="EMBL" id="UOGI01000033">
    <property type="protein sequence ID" value="VAX28866.1"/>
    <property type="molecule type" value="Genomic_DNA"/>
</dbReference>
<evidence type="ECO:0000256" key="5">
    <source>
        <dbReference type="ARBA" id="ARBA00022475"/>
    </source>
</evidence>
<dbReference type="GO" id="GO:0009306">
    <property type="term" value="P:protein secretion"/>
    <property type="evidence" value="ECO:0007669"/>
    <property type="project" value="InterPro"/>
</dbReference>
<evidence type="ECO:0000256" key="2">
    <source>
        <dbReference type="ARBA" id="ARBA00010690"/>
    </source>
</evidence>
<evidence type="ECO:0000313" key="14">
    <source>
        <dbReference type="EMBL" id="VAX28866.1"/>
    </source>
</evidence>
<keyword evidence="14" id="KW-0969">Cilium</keyword>
<feature type="region of interest" description="Disordered" evidence="12">
    <location>
        <begin position="1"/>
        <end position="27"/>
    </location>
</feature>
<sequence length="345" mass="39037">MADDQEKTEQATPQKRQKGREEGQVARSRELSSMLSMGGVILIMLYMGHSTMQNIMIITREGLTLPHLENPLDVMMDLSVKGVLILLPFMAIAVLMAIVGNVIQGGFILKPLKLEVEKINPIEGLKRMFSIYALMEFLKGLVKFIAGALLIYFIVKKYMPLIMNLMAMDVQTLSVSMSEMLLYTIKLGFVCFFIISFLDYINERWKHERSLKMSKEEVKEEHKSTEGDPHIKARIRSIQREMARKRMMQDVPKATVIITNPTHLAIALKYERTAMVAPKVIAKGAGFMAERIKDIAGKSGIPVVEDKPIAQALFKLDVNTEIPEILYRAVARILSYIYKLRGEAA</sequence>
<evidence type="ECO:0000256" key="7">
    <source>
        <dbReference type="ARBA" id="ARBA00022795"/>
    </source>
</evidence>
<keyword evidence="7" id="KW-1005">Bacterial flagellum biogenesis</keyword>
<protein>
    <recommendedName>
        <fullName evidence="3">Flagellar biosynthetic protein FlhB</fullName>
    </recommendedName>
</protein>
<dbReference type="SUPFAM" id="SSF160544">
    <property type="entry name" value="EscU C-terminal domain-like"/>
    <property type="match status" value="1"/>
</dbReference>
<comment type="subcellular location">
    <subcellularLocation>
        <location evidence="1">Cell membrane</location>
        <topology evidence="1">Multi-pass membrane protein</topology>
    </subcellularLocation>
</comment>
<evidence type="ECO:0000256" key="1">
    <source>
        <dbReference type="ARBA" id="ARBA00004651"/>
    </source>
</evidence>
<dbReference type="Gene3D" id="3.40.1690.10">
    <property type="entry name" value="secretion proteins EscU"/>
    <property type="match status" value="1"/>
</dbReference>
<evidence type="ECO:0000256" key="13">
    <source>
        <dbReference type="SAM" id="Phobius"/>
    </source>
</evidence>
<dbReference type="InterPro" id="IPR006136">
    <property type="entry name" value="FlhB"/>
</dbReference>
<evidence type="ECO:0000256" key="4">
    <source>
        <dbReference type="ARBA" id="ARBA00022448"/>
    </source>
</evidence>
<gene>
    <name evidence="14" type="ORF">MNBD_NITROSPIRAE03-755</name>
</gene>
<evidence type="ECO:0000256" key="8">
    <source>
        <dbReference type="ARBA" id="ARBA00022927"/>
    </source>
</evidence>
<evidence type="ECO:0000256" key="9">
    <source>
        <dbReference type="ARBA" id="ARBA00022989"/>
    </source>
</evidence>
<evidence type="ECO:0000256" key="3">
    <source>
        <dbReference type="ARBA" id="ARBA00021622"/>
    </source>
</evidence>
<dbReference type="PANTHER" id="PTHR30531">
    <property type="entry name" value="FLAGELLAR BIOSYNTHETIC PROTEIN FLHB"/>
    <property type="match status" value="1"/>
</dbReference>
<dbReference type="NCBIfam" id="TIGR00328">
    <property type="entry name" value="flhB"/>
    <property type="match status" value="1"/>
</dbReference>
<dbReference type="Gene3D" id="6.10.250.2080">
    <property type="match status" value="1"/>
</dbReference>
<name>A0A3B1CEH0_9ZZZZ</name>
<feature type="transmembrane region" description="Helical" evidence="13">
    <location>
        <begin position="31"/>
        <end position="49"/>
    </location>
</feature>
<evidence type="ECO:0000256" key="12">
    <source>
        <dbReference type="SAM" id="MobiDB-lite"/>
    </source>
</evidence>
<evidence type="ECO:0000256" key="6">
    <source>
        <dbReference type="ARBA" id="ARBA00022692"/>
    </source>
</evidence>
<keyword evidence="5" id="KW-1003">Cell membrane</keyword>
<keyword evidence="6 13" id="KW-0812">Transmembrane</keyword>
<keyword evidence="8" id="KW-0653">Protein transport</keyword>
<dbReference type="PANTHER" id="PTHR30531:SF12">
    <property type="entry name" value="FLAGELLAR BIOSYNTHETIC PROTEIN FLHB"/>
    <property type="match status" value="1"/>
</dbReference>
<dbReference type="InterPro" id="IPR006135">
    <property type="entry name" value="T3SS_substrate_exporter"/>
</dbReference>
<dbReference type="AlphaFoldDB" id="A0A3B1CEH0"/>
<keyword evidence="9 13" id="KW-1133">Transmembrane helix</keyword>
<evidence type="ECO:0000256" key="10">
    <source>
        <dbReference type="ARBA" id="ARBA00023136"/>
    </source>
</evidence>
<dbReference type="GO" id="GO:0044780">
    <property type="term" value="P:bacterial-type flagellum assembly"/>
    <property type="evidence" value="ECO:0007669"/>
    <property type="project" value="InterPro"/>
</dbReference>
<feature type="transmembrane region" description="Helical" evidence="13">
    <location>
        <begin position="129"/>
        <end position="155"/>
    </location>
</feature>
<dbReference type="PRINTS" id="PR00950">
    <property type="entry name" value="TYPE3IMSPROT"/>
</dbReference>